<keyword evidence="3" id="KW-1185">Reference proteome</keyword>
<protein>
    <submittedName>
        <fullName evidence="2">Uncharacterized protein</fullName>
    </submittedName>
</protein>
<feature type="compositionally biased region" description="Low complexity" evidence="1">
    <location>
        <begin position="100"/>
        <end position="123"/>
    </location>
</feature>
<feature type="region of interest" description="Disordered" evidence="1">
    <location>
        <begin position="44"/>
        <end position="141"/>
    </location>
</feature>
<sequence length="141" mass="14740">MKTVGLSTLPTFTLEGIIPSAVVDLPLKPITARGRRCPFVISSGLSNSPSLINPSSTNLHSSPGIISSQSPSRQIKGCSGFPWKSKGNTETVPQKPKPFSPNMASNSSSNMVPSESVSPSSDSYTEDCFPPLSADSTLVGD</sequence>
<dbReference type="Proteomes" id="UP001341840">
    <property type="component" value="Unassembled WGS sequence"/>
</dbReference>
<name>A0ABU6YXT2_9FABA</name>
<proteinExistence type="predicted"/>
<evidence type="ECO:0000313" key="2">
    <source>
        <dbReference type="EMBL" id="MED6214145.1"/>
    </source>
</evidence>
<feature type="compositionally biased region" description="Low complexity" evidence="1">
    <location>
        <begin position="44"/>
        <end position="75"/>
    </location>
</feature>
<evidence type="ECO:0000313" key="3">
    <source>
        <dbReference type="Proteomes" id="UP001341840"/>
    </source>
</evidence>
<organism evidence="2 3">
    <name type="scientific">Stylosanthes scabra</name>
    <dbReference type="NCBI Taxonomy" id="79078"/>
    <lineage>
        <taxon>Eukaryota</taxon>
        <taxon>Viridiplantae</taxon>
        <taxon>Streptophyta</taxon>
        <taxon>Embryophyta</taxon>
        <taxon>Tracheophyta</taxon>
        <taxon>Spermatophyta</taxon>
        <taxon>Magnoliopsida</taxon>
        <taxon>eudicotyledons</taxon>
        <taxon>Gunneridae</taxon>
        <taxon>Pentapetalae</taxon>
        <taxon>rosids</taxon>
        <taxon>fabids</taxon>
        <taxon>Fabales</taxon>
        <taxon>Fabaceae</taxon>
        <taxon>Papilionoideae</taxon>
        <taxon>50 kb inversion clade</taxon>
        <taxon>dalbergioids sensu lato</taxon>
        <taxon>Dalbergieae</taxon>
        <taxon>Pterocarpus clade</taxon>
        <taxon>Stylosanthes</taxon>
    </lineage>
</organism>
<gene>
    <name evidence="2" type="ORF">PIB30_100119</name>
</gene>
<accession>A0ABU6YXT2</accession>
<evidence type="ECO:0000256" key="1">
    <source>
        <dbReference type="SAM" id="MobiDB-lite"/>
    </source>
</evidence>
<dbReference type="EMBL" id="JASCZI010244414">
    <property type="protein sequence ID" value="MED6214145.1"/>
    <property type="molecule type" value="Genomic_DNA"/>
</dbReference>
<comment type="caution">
    <text evidence="2">The sequence shown here is derived from an EMBL/GenBank/DDBJ whole genome shotgun (WGS) entry which is preliminary data.</text>
</comment>
<reference evidence="2 3" key="1">
    <citation type="journal article" date="2023" name="Plants (Basel)">
        <title>Bridging the Gap: Combining Genomics and Transcriptomics Approaches to Understand Stylosanthes scabra, an Orphan Legume from the Brazilian Caatinga.</title>
        <authorList>
            <person name="Ferreira-Neto J.R.C."/>
            <person name="da Silva M.D."/>
            <person name="Binneck E."/>
            <person name="de Melo N.F."/>
            <person name="da Silva R.H."/>
            <person name="de Melo A.L.T.M."/>
            <person name="Pandolfi V."/>
            <person name="Bustamante F.O."/>
            <person name="Brasileiro-Vidal A.C."/>
            <person name="Benko-Iseppon A.M."/>
        </authorList>
    </citation>
    <scope>NUCLEOTIDE SEQUENCE [LARGE SCALE GENOMIC DNA]</scope>
    <source>
        <tissue evidence="2">Leaves</tissue>
    </source>
</reference>